<dbReference type="EMBL" id="JAGFNY010000001">
    <property type="protein sequence ID" value="MBW7569471.1"/>
    <property type="molecule type" value="Genomic_DNA"/>
</dbReference>
<dbReference type="PANTHER" id="PTHR30429:SF0">
    <property type="entry name" value="METHIONINE-BINDING LIPOPROTEIN METQ"/>
    <property type="match status" value="1"/>
</dbReference>
<keyword evidence="5" id="KW-0564">Palmitate</keyword>
<dbReference type="Proteomes" id="UP000731465">
    <property type="component" value="Unassembled WGS sequence"/>
</dbReference>
<evidence type="ECO:0000256" key="2">
    <source>
        <dbReference type="ARBA" id="ARBA00008973"/>
    </source>
</evidence>
<keyword evidence="4" id="KW-0472">Membrane</keyword>
<dbReference type="SUPFAM" id="SSF53850">
    <property type="entry name" value="Periplasmic binding protein-like II"/>
    <property type="match status" value="1"/>
</dbReference>
<dbReference type="PANTHER" id="PTHR30429">
    <property type="entry name" value="D-METHIONINE-BINDING LIPOPROTEIN METQ"/>
    <property type="match status" value="1"/>
</dbReference>
<evidence type="ECO:0000256" key="6">
    <source>
        <dbReference type="ARBA" id="ARBA00023288"/>
    </source>
</evidence>
<protein>
    <submittedName>
        <fullName evidence="8">Methionine-binding protein</fullName>
    </submittedName>
</protein>
<accession>A0ABS7DDT1</accession>
<evidence type="ECO:0000256" key="4">
    <source>
        <dbReference type="ARBA" id="ARBA00023136"/>
    </source>
</evidence>
<gene>
    <name evidence="8" type="ORF">J5V48_00995</name>
</gene>
<evidence type="ECO:0000256" key="7">
    <source>
        <dbReference type="SAM" id="SignalP"/>
    </source>
</evidence>
<sequence>MKLLKYLSKVFLVSSLSLAVVSCGDDKKSASVDENGIPSVIKVGVVPGPYRGMIDKHIRPIIEAKGYKIEFVEFTDYVQPDAALDAGDIDVNLMQHQRYLDSIVQNQGLKLTSVINVPTLGLGVFSDQYKSFDELPENSKIGIPTDAVNLSRALGIAKKLGIITLKDEKSEQKASIADIDENKKNYVFVPMEAAQISRSLDSIAAGFIPGNYAYASNLDYSKALGVEDVSEPIKNVVAVAKKNENTIGKLFKDAVTSDEFVKSIENDKNFDAFTRPQWWPAAK</sequence>
<dbReference type="Pfam" id="PF03180">
    <property type="entry name" value="Lipoprotein_9"/>
    <property type="match status" value="1"/>
</dbReference>
<evidence type="ECO:0000313" key="9">
    <source>
        <dbReference type="Proteomes" id="UP000731465"/>
    </source>
</evidence>
<keyword evidence="3 7" id="KW-0732">Signal</keyword>
<evidence type="ECO:0000256" key="1">
    <source>
        <dbReference type="ARBA" id="ARBA00004635"/>
    </source>
</evidence>
<comment type="caution">
    <text evidence="8">The sequence shown here is derived from an EMBL/GenBank/DDBJ whole genome shotgun (WGS) entry which is preliminary data.</text>
</comment>
<keyword evidence="6" id="KW-0449">Lipoprotein</keyword>
<comment type="similarity">
    <text evidence="2">Belongs to the NlpA lipoprotein family.</text>
</comment>
<name>A0ABS7DDT1_9GAMM</name>
<evidence type="ECO:0000256" key="5">
    <source>
        <dbReference type="ARBA" id="ARBA00023139"/>
    </source>
</evidence>
<proteinExistence type="inferred from homology"/>
<evidence type="ECO:0000313" key="8">
    <source>
        <dbReference type="EMBL" id="MBW7569471.1"/>
    </source>
</evidence>
<keyword evidence="9" id="KW-1185">Reference proteome</keyword>
<organism evidence="8 9">
    <name type="scientific">Succinivibrio faecicola</name>
    <dbReference type="NCBI Taxonomy" id="2820300"/>
    <lineage>
        <taxon>Bacteria</taxon>
        <taxon>Pseudomonadati</taxon>
        <taxon>Pseudomonadota</taxon>
        <taxon>Gammaproteobacteria</taxon>
        <taxon>Aeromonadales</taxon>
        <taxon>Succinivibrionaceae</taxon>
        <taxon>Succinivibrio</taxon>
    </lineage>
</organism>
<dbReference type="Gene3D" id="3.40.190.10">
    <property type="entry name" value="Periplasmic binding protein-like II"/>
    <property type="match status" value="2"/>
</dbReference>
<feature type="chain" id="PRO_5047213094" evidence="7">
    <location>
        <begin position="20"/>
        <end position="283"/>
    </location>
</feature>
<feature type="signal peptide" evidence="7">
    <location>
        <begin position="1"/>
        <end position="19"/>
    </location>
</feature>
<comment type="subcellular location">
    <subcellularLocation>
        <location evidence="1">Membrane</location>
        <topology evidence="1">Lipid-anchor</topology>
    </subcellularLocation>
</comment>
<dbReference type="PROSITE" id="PS51257">
    <property type="entry name" value="PROKAR_LIPOPROTEIN"/>
    <property type="match status" value="1"/>
</dbReference>
<dbReference type="RefSeq" id="WP_219936019.1">
    <property type="nucleotide sequence ID" value="NZ_JAGFNY010000001.1"/>
</dbReference>
<reference evidence="8 9" key="1">
    <citation type="submission" date="2021-03" db="EMBL/GenBank/DDBJ databases">
        <title>Succinivibrio sp. nov. isolated from feces of cow.</title>
        <authorList>
            <person name="Choi J.-Y."/>
        </authorList>
    </citation>
    <scope>NUCLEOTIDE SEQUENCE [LARGE SCALE GENOMIC DNA]</scope>
    <source>
        <strain evidence="8 9">AGMB01872</strain>
    </source>
</reference>
<evidence type="ECO:0000256" key="3">
    <source>
        <dbReference type="ARBA" id="ARBA00022729"/>
    </source>
</evidence>
<dbReference type="InterPro" id="IPR004872">
    <property type="entry name" value="Lipoprotein_NlpA"/>
</dbReference>